<evidence type="ECO:0000256" key="2">
    <source>
        <dbReference type="ARBA" id="ARBA00022723"/>
    </source>
</evidence>
<evidence type="ECO:0000256" key="6">
    <source>
        <dbReference type="SAM" id="Phobius"/>
    </source>
</evidence>
<dbReference type="Proteomes" id="UP000199019">
    <property type="component" value="Unassembled WGS sequence"/>
</dbReference>
<keyword evidence="4" id="KW-0186">Copper</keyword>
<evidence type="ECO:0000313" key="9">
    <source>
        <dbReference type="Proteomes" id="UP000199019"/>
    </source>
</evidence>
<keyword evidence="6" id="KW-0812">Transmembrane</keyword>
<organism evidence="8 9">
    <name type="scientific">Pedococcus cremeus</name>
    <dbReference type="NCBI Taxonomy" id="587636"/>
    <lineage>
        <taxon>Bacteria</taxon>
        <taxon>Bacillati</taxon>
        <taxon>Actinomycetota</taxon>
        <taxon>Actinomycetes</taxon>
        <taxon>Micrococcales</taxon>
        <taxon>Intrasporangiaceae</taxon>
        <taxon>Pedococcus</taxon>
    </lineage>
</organism>
<dbReference type="GO" id="GO:0046688">
    <property type="term" value="P:response to copper ion"/>
    <property type="evidence" value="ECO:0007669"/>
    <property type="project" value="InterPro"/>
</dbReference>
<feature type="domain" description="CopC" evidence="7">
    <location>
        <begin position="38"/>
        <end position="130"/>
    </location>
</feature>
<dbReference type="GO" id="GO:0005507">
    <property type="term" value="F:copper ion binding"/>
    <property type="evidence" value="ECO:0007669"/>
    <property type="project" value="InterPro"/>
</dbReference>
<proteinExistence type="predicted"/>
<dbReference type="GO" id="GO:0030313">
    <property type="term" value="C:cell envelope"/>
    <property type="evidence" value="ECO:0007669"/>
    <property type="project" value="UniProtKB-SubCell"/>
</dbReference>
<name>A0A1H9ULD8_9MICO</name>
<accession>A0A1H9ULD8</accession>
<dbReference type="GO" id="GO:0042597">
    <property type="term" value="C:periplasmic space"/>
    <property type="evidence" value="ECO:0007669"/>
    <property type="project" value="InterPro"/>
</dbReference>
<dbReference type="RefSeq" id="WP_245735740.1">
    <property type="nucleotide sequence ID" value="NZ_FOHB01000003.1"/>
</dbReference>
<protein>
    <recommendedName>
        <fullName evidence="7">CopC domain-containing protein</fullName>
    </recommendedName>
</protein>
<dbReference type="GO" id="GO:0006825">
    <property type="term" value="P:copper ion transport"/>
    <property type="evidence" value="ECO:0007669"/>
    <property type="project" value="InterPro"/>
</dbReference>
<feature type="compositionally biased region" description="Low complexity" evidence="5">
    <location>
        <begin position="140"/>
        <end position="171"/>
    </location>
</feature>
<evidence type="ECO:0000256" key="4">
    <source>
        <dbReference type="ARBA" id="ARBA00023008"/>
    </source>
</evidence>
<dbReference type="Pfam" id="PF04234">
    <property type="entry name" value="CopC"/>
    <property type="match status" value="1"/>
</dbReference>
<dbReference type="InterPro" id="IPR014756">
    <property type="entry name" value="Ig_E-set"/>
</dbReference>
<keyword evidence="2" id="KW-0479">Metal-binding</keyword>
<dbReference type="PANTHER" id="PTHR34820">
    <property type="entry name" value="INNER MEMBRANE PROTEIN YEBZ"/>
    <property type="match status" value="1"/>
</dbReference>
<dbReference type="AlphaFoldDB" id="A0A1H9ULD8"/>
<feature type="transmembrane region" description="Helical" evidence="6">
    <location>
        <begin position="12"/>
        <end position="33"/>
    </location>
</feature>
<dbReference type="STRING" id="587636.SAMN05216199_1995"/>
<dbReference type="InterPro" id="IPR032694">
    <property type="entry name" value="CopC/D"/>
</dbReference>
<comment type="subcellular location">
    <subcellularLocation>
        <location evidence="1">Cell envelope</location>
    </subcellularLocation>
</comment>
<evidence type="ECO:0000256" key="3">
    <source>
        <dbReference type="ARBA" id="ARBA00022729"/>
    </source>
</evidence>
<dbReference type="InterPro" id="IPR014755">
    <property type="entry name" value="Cu-Rt/internalin_Ig-like"/>
</dbReference>
<sequence length="208" mass="20615">MESEGKKKLIRISVWVAVLSMLLAVLSSLATALEASAHATLRSMTPAAGSTVKTAPTKVVLTFNEPISTSFATVTVTDAKGGSVASGRAVVSGETVTQQLEPVGSGRYTVAFRVVSEDGHPVSQKASFTVALPAAATSTSTASSSASSDPGSASPSASPSSVPTGASAAVTGSDDGPSTALLWGLGVVVLAAVAGGALAWQRGRRNGE</sequence>
<evidence type="ECO:0000256" key="5">
    <source>
        <dbReference type="SAM" id="MobiDB-lite"/>
    </source>
</evidence>
<keyword evidence="3" id="KW-0732">Signal</keyword>
<dbReference type="SUPFAM" id="SSF81296">
    <property type="entry name" value="E set domains"/>
    <property type="match status" value="1"/>
</dbReference>
<feature type="region of interest" description="Disordered" evidence="5">
    <location>
        <begin position="140"/>
        <end position="173"/>
    </location>
</feature>
<dbReference type="Gene3D" id="2.60.40.1220">
    <property type="match status" value="1"/>
</dbReference>
<dbReference type="PANTHER" id="PTHR34820:SF4">
    <property type="entry name" value="INNER MEMBRANE PROTEIN YEBZ"/>
    <property type="match status" value="1"/>
</dbReference>
<keyword evidence="9" id="KW-1185">Reference proteome</keyword>
<keyword evidence="6" id="KW-1133">Transmembrane helix</keyword>
<keyword evidence="6" id="KW-0472">Membrane</keyword>
<dbReference type="GO" id="GO:0005886">
    <property type="term" value="C:plasma membrane"/>
    <property type="evidence" value="ECO:0007669"/>
    <property type="project" value="TreeGrafter"/>
</dbReference>
<dbReference type="InterPro" id="IPR007348">
    <property type="entry name" value="CopC_dom"/>
</dbReference>
<feature type="transmembrane region" description="Helical" evidence="6">
    <location>
        <begin position="180"/>
        <end position="200"/>
    </location>
</feature>
<evidence type="ECO:0000313" key="8">
    <source>
        <dbReference type="EMBL" id="SES10275.1"/>
    </source>
</evidence>
<gene>
    <name evidence="8" type="ORF">SAMN05216199_1995</name>
</gene>
<evidence type="ECO:0000256" key="1">
    <source>
        <dbReference type="ARBA" id="ARBA00004196"/>
    </source>
</evidence>
<evidence type="ECO:0000259" key="7">
    <source>
        <dbReference type="Pfam" id="PF04234"/>
    </source>
</evidence>
<reference evidence="9" key="1">
    <citation type="submission" date="2016-10" db="EMBL/GenBank/DDBJ databases">
        <authorList>
            <person name="Varghese N."/>
            <person name="Submissions S."/>
        </authorList>
    </citation>
    <scope>NUCLEOTIDE SEQUENCE [LARGE SCALE GENOMIC DNA]</scope>
    <source>
        <strain evidence="9">CGMCC 1.6963</strain>
    </source>
</reference>
<dbReference type="EMBL" id="FOHB01000003">
    <property type="protein sequence ID" value="SES10275.1"/>
    <property type="molecule type" value="Genomic_DNA"/>
</dbReference>